<protein>
    <submittedName>
        <fullName evidence="1">Uncharacterized protein</fullName>
    </submittedName>
</protein>
<name>A0A6J5MBZ5_9CAUD</name>
<proteinExistence type="predicted"/>
<dbReference type="EMBL" id="LR796435">
    <property type="protein sequence ID" value="CAB4144134.1"/>
    <property type="molecule type" value="Genomic_DNA"/>
</dbReference>
<reference evidence="1" key="1">
    <citation type="submission" date="2020-04" db="EMBL/GenBank/DDBJ databases">
        <authorList>
            <person name="Chiriac C."/>
            <person name="Salcher M."/>
            <person name="Ghai R."/>
            <person name="Kavagutti S V."/>
        </authorList>
    </citation>
    <scope>NUCLEOTIDE SEQUENCE</scope>
</reference>
<gene>
    <name evidence="1" type="ORF">UFOVP457_26</name>
</gene>
<accession>A0A6J5MBZ5</accession>
<organism evidence="1">
    <name type="scientific">uncultured Caudovirales phage</name>
    <dbReference type="NCBI Taxonomy" id="2100421"/>
    <lineage>
        <taxon>Viruses</taxon>
        <taxon>Duplodnaviria</taxon>
        <taxon>Heunggongvirae</taxon>
        <taxon>Uroviricota</taxon>
        <taxon>Caudoviricetes</taxon>
        <taxon>Peduoviridae</taxon>
        <taxon>Maltschvirus</taxon>
        <taxon>Maltschvirus maltsch</taxon>
    </lineage>
</organism>
<evidence type="ECO:0000313" key="1">
    <source>
        <dbReference type="EMBL" id="CAB4144134.1"/>
    </source>
</evidence>
<sequence length="89" mass="9882">MYTETTREVIDGKEVEVITLSEFAEGECLSNNGSFELIGKENATYTVKMKDKFYTVLSVTTNGIRVAGTNENELISIKLLLTKKVKDNG</sequence>